<dbReference type="PANTHER" id="PTHR34296:SF2">
    <property type="entry name" value="ABC TRANSPORTER GUANOSINE-BINDING PROTEIN NUPN"/>
    <property type="match status" value="1"/>
</dbReference>
<dbReference type="Gene3D" id="3.40.50.2300">
    <property type="match status" value="2"/>
</dbReference>
<reference evidence="9 10" key="1">
    <citation type="submission" date="2017-04" db="EMBL/GenBank/DDBJ databases">
        <authorList>
            <person name="Afonso C.L."/>
            <person name="Miller P.J."/>
            <person name="Scott M.A."/>
            <person name="Spackman E."/>
            <person name="Goraichik I."/>
            <person name="Dimitrov K.M."/>
            <person name="Suarez D.L."/>
            <person name="Swayne D.E."/>
        </authorList>
    </citation>
    <scope>NUCLEOTIDE SEQUENCE [LARGE SCALE GENOMIC DNA]</scope>
    <source>
        <strain evidence="9 10">ToBE</strain>
    </source>
</reference>
<name>A0A1W1VFN9_9FIRM</name>
<dbReference type="CDD" id="cd06304">
    <property type="entry name" value="PBP1_BmpA_Med_PnrA-like"/>
    <property type="match status" value="1"/>
</dbReference>
<gene>
    <name evidence="9" type="ORF">SAMN00808754_0564</name>
</gene>
<evidence type="ECO:0000256" key="1">
    <source>
        <dbReference type="ARBA" id="ARBA00004193"/>
    </source>
</evidence>
<keyword evidence="3" id="KW-1003">Cell membrane</keyword>
<dbReference type="STRING" id="698762.SAMN00808754_0564"/>
<dbReference type="InterPro" id="IPR028082">
    <property type="entry name" value="Peripla_BP_I"/>
</dbReference>
<accession>A0A1W1VFN9</accession>
<dbReference type="AlphaFoldDB" id="A0A1W1VFN9"/>
<organism evidence="9 10">
    <name type="scientific">Thermanaeromonas toyohensis ToBE</name>
    <dbReference type="NCBI Taxonomy" id="698762"/>
    <lineage>
        <taxon>Bacteria</taxon>
        <taxon>Bacillati</taxon>
        <taxon>Bacillota</taxon>
        <taxon>Clostridia</taxon>
        <taxon>Neomoorellales</taxon>
        <taxon>Neomoorellaceae</taxon>
        <taxon>Thermanaeromonas</taxon>
    </lineage>
</organism>
<evidence type="ECO:0000256" key="5">
    <source>
        <dbReference type="ARBA" id="ARBA00023136"/>
    </source>
</evidence>
<feature type="region of interest" description="Disordered" evidence="7">
    <location>
        <begin position="32"/>
        <end position="52"/>
    </location>
</feature>
<keyword evidence="4" id="KW-0732">Signal</keyword>
<dbReference type="OrthoDB" id="9769871at2"/>
<evidence type="ECO:0000256" key="3">
    <source>
        <dbReference type="ARBA" id="ARBA00022475"/>
    </source>
</evidence>
<protein>
    <submittedName>
        <fullName evidence="9">Basic membrane protein A</fullName>
    </submittedName>
</protein>
<evidence type="ECO:0000256" key="2">
    <source>
        <dbReference type="ARBA" id="ARBA00008610"/>
    </source>
</evidence>
<comment type="similarity">
    <text evidence="2">Belongs to the BMP lipoprotein family.</text>
</comment>
<dbReference type="PANTHER" id="PTHR34296">
    <property type="entry name" value="TRANSCRIPTIONAL ACTIVATOR PROTEIN MED"/>
    <property type="match status" value="1"/>
</dbReference>
<evidence type="ECO:0000259" key="8">
    <source>
        <dbReference type="Pfam" id="PF02608"/>
    </source>
</evidence>
<sequence length="356" mass="37934">MRIKKKKFLVTTLALLLVFALTLLLAGCGGQKTSEPPKGQSQETAKADSSGTSGKKLKVALLLPGPINDMGWNASAYEGIKKAEKDLGVEVAYRERVSQSEQLEAFRAYAAQGYDVVIGHGFEFGEAAKKVAQEFSKVKFIVTSSDISQPPNLASLQVMNTEAGFFGGVLAGLITKTGKVGYIGGMEIPPIANALKGFIAGAKMVNPQVKVLSAFTGSFEDVAKAKETALSFIQQGADVVMGNADQGGLGVIQAAKEKGVMAIGYDHDQSSVAPDTVVASSLQSYPIAIEFLIKTVQEGKFEPKFYPIGVKEGATGIVWNPSYQKLPAGVKEKINQVTEDLKAGKIDILKLYEQYK</sequence>
<evidence type="ECO:0000256" key="7">
    <source>
        <dbReference type="SAM" id="MobiDB-lite"/>
    </source>
</evidence>
<evidence type="ECO:0000313" key="10">
    <source>
        <dbReference type="Proteomes" id="UP000192569"/>
    </source>
</evidence>
<keyword evidence="10" id="KW-1185">Reference proteome</keyword>
<dbReference type="PROSITE" id="PS51257">
    <property type="entry name" value="PROKAR_LIPOPROTEIN"/>
    <property type="match status" value="1"/>
</dbReference>
<dbReference type="InterPro" id="IPR003760">
    <property type="entry name" value="PnrA-like"/>
</dbReference>
<evidence type="ECO:0000256" key="6">
    <source>
        <dbReference type="ARBA" id="ARBA00023288"/>
    </source>
</evidence>
<dbReference type="RefSeq" id="WP_084663842.1">
    <property type="nucleotide sequence ID" value="NZ_LT838272.1"/>
</dbReference>
<proteinExistence type="inferred from homology"/>
<dbReference type="GO" id="GO:0005886">
    <property type="term" value="C:plasma membrane"/>
    <property type="evidence" value="ECO:0007669"/>
    <property type="project" value="UniProtKB-SubCell"/>
</dbReference>
<dbReference type="Pfam" id="PF02608">
    <property type="entry name" value="Bmp"/>
    <property type="match status" value="1"/>
</dbReference>
<feature type="domain" description="ABC transporter substrate-binding protein PnrA-like" evidence="8">
    <location>
        <begin position="57"/>
        <end position="324"/>
    </location>
</feature>
<keyword evidence="6" id="KW-0449">Lipoprotein</keyword>
<dbReference type="Proteomes" id="UP000192569">
    <property type="component" value="Chromosome I"/>
</dbReference>
<dbReference type="SUPFAM" id="SSF53822">
    <property type="entry name" value="Periplasmic binding protein-like I"/>
    <property type="match status" value="1"/>
</dbReference>
<keyword evidence="5" id="KW-0472">Membrane</keyword>
<dbReference type="EMBL" id="LT838272">
    <property type="protein sequence ID" value="SMB92040.1"/>
    <property type="molecule type" value="Genomic_DNA"/>
</dbReference>
<evidence type="ECO:0000256" key="4">
    <source>
        <dbReference type="ARBA" id="ARBA00022729"/>
    </source>
</evidence>
<evidence type="ECO:0000313" key="9">
    <source>
        <dbReference type="EMBL" id="SMB92040.1"/>
    </source>
</evidence>
<dbReference type="InterPro" id="IPR050957">
    <property type="entry name" value="BMP_lipoprotein"/>
</dbReference>
<comment type="subcellular location">
    <subcellularLocation>
        <location evidence="1">Cell membrane</location>
        <topology evidence="1">Lipid-anchor</topology>
    </subcellularLocation>
</comment>